<proteinExistence type="predicted"/>
<reference evidence="4 5" key="1">
    <citation type="submission" date="2024-05" db="EMBL/GenBank/DDBJ databases">
        <title>A draft genome resource for the thread blight pathogen Marasmius tenuissimus strain MS-2.</title>
        <authorList>
            <person name="Yulfo-Soto G.E."/>
            <person name="Baruah I.K."/>
            <person name="Amoako-Attah I."/>
            <person name="Bukari Y."/>
            <person name="Meinhardt L.W."/>
            <person name="Bailey B.A."/>
            <person name="Cohen S.P."/>
        </authorList>
    </citation>
    <scope>NUCLEOTIDE SEQUENCE [LARGE SCALE GENOMIC DNA]</scope>
    <source>
        <strain evidence="4 5">MS-2</strain>
    </source>
</reference>
<feature type="transmembrane region" description="Helical" evidence="2">
    <location>
        <begin position="165"/>
        <end position="188"/>
    </location>
</feature>
<accession>A0ABR2ZQN5</accession>
<dbReference type="EMBL" id="JBBXMP010000076">
    <property type="protein sequence ID" value="KAL0063625.1"/>
    <property type="molecule type" value="Genomic_DNA"/>
</dbReference>
<evidence type="ECO:0000259" key="3">
    <source>
        <dbReference type="Pfam" id="PF20153"/>
    </source>
</evidence>
<evidence type="ECO:0000313" key="5">
    <source>
        <dbReference type="Proteomes" id="UP001437256"/>
    </source>
</evidence>
<keyword evidence="2" id="KW-0472">Membrane</keyword>
<keyword evidence="5" id="KW-1185">Reference proteome</keyword>
<evidence type="ECO:0000256" key="2">
    <source>
        <dbReference type="SAM" id="Phobius"/>
    </source>
</evidence>
<dbReference type="Pfam" id="PF20153">
    <property type="entry name" value="DUF6535"/>
    <property type="match status" value="1"/>
</dbReference>
<evidence type="ECO:0000256" key="1">
    <source>
        <dbReference type="SAM" id="MobiDB-lite"/>
    </source>
</evidence>
<protein>
    <recommendedName>
        <fullName evidence="3">DUF6535 domain-containing protein</fullName>
    </recommendedName>
</protein>
<feature type="region of interest" description="Disordered" evidence="1">
    <location>
        <begin position="1"/>
        <end position="61"/>
    </location>
</feature>
<sequence>MSSHPTRKSTEILDPALVGNQPTSALTSDTPKPQPDPVSTSGPAVSNEEASDSESKDMSKGTAELICDKPTVEKSWEVLTKEVNSLDEGLVGGWKEDIDTLLVFAGLFSAVVTAFTIESYQWLQEAPEDTTVTLLRQISRQLNDTTTPTSREVFEVSPIVVRINILWFLSLIIALVDALFALLCKQWLREHRRFTHTRTPAELLTLSWLRNQSLQAWHIHTILASLPMLLELAVFLFLAGVLELLRDRHRVVFAIALGVVGFAGLFYLGTTVIPTVSIARQALQVTPQLREMRLGGYTDHSPIDFIMSLPPLEHTCPFKSPQAWATFQAFKFVSRVPGLIRRSYVLCYRDYSPSTEWAFVGTINSFSNWSSVDLEIIQRSNVKLAPPLYELNAFRWLVSELRDSPIMIPHLHNTLKTLPTHLVMPAVLDQWCFLPHREWTTLDIEAVLQSHSKDGSNRYRRRSFLGPQRETVVFNRLLHYINVLHGAADLELWDHERLPELLQELQSGNESIASEFHDIGLPIHIIDKLPQFSNLDFDEVWRNFAGIFESPFTGDQYRATVMKYLAAYIVASSPDYTLHAPRIATTSRFIRSNAGRGLLSKMHNIMLERFIYRYTQHEDNRNWMEAMDIVRRIHRLPRDYFTPIPGYFPVSLSRLQKSLNNLSRTEPSIDHFEYLGSFRKYWDNAVRYYRWELLVVLSDHINDFPRSNAEWPTRRTESKVSPLVASPAGLEFIAFVNDQLVVNRDMYDFLIGETRIAWQKVIEQARGAHSELPPDYFRSIAHETSDSDYEANLSRREARAGTHDGESSGPRIKIDTEKATREEDATACSEPQPSPESQDDTGLSLVGDPDPNQEESIPLQLVVARNPGRRNLVRDEEAMGGPGADGNM</sequence>
<comment type="caution">
    <text evidence="4">The sequence shown here is derived from an EMBL/GenBank/DDBJ whole genome shotgun (WGS) entry which is preliminary data.</text>
</comment>
<feature type="compositionally biased region" description="Basic and acidic residues" evidence="1">
    <location>
        <begin position="793"/>
        <end position="824"/>
    </location>
</feature>
<feature type="compositionally biased region" description="Polar residues" evidence="1">
    <location>
        <begin position="20"/>
        <end position="44"/>
    </location>
</feature>
<feature type="region of interest" description="Disordered" evidence="1">
    <location>
        <begin position="787"/>
        <end position="888"/>
    </location>
</feature>
<feature type="transmembrane region" description="Helical" evidence="2">
    <location>
        <begin position="217"/>
        <end position="239"/>
    </location>
</feature>
<dbReference type="Proteomes" id="UP001437256">
    <property type="component" value="Unassembled WGS sequence"/>
</dbReference>
<dbReference type="InterPro" id="IPR045338">
    <property type="entry name" value="DUF6535"/>
</dbReference>
<feature type="domain" description="DUF6535" evidence="3">
    <location>
        <begin position="76"/>
        <end position="245"/>
    </location>
</feature>
<gene>
    <name evidence="4" type="ORF">AAF712_009423</name>
</gene>
<keyword evidence="2" id="KW-1133">Transmembrane helix</keyword>
<evidence type="ECO:0000313" key="4">
    <source>
        <dbReference type="EMBL" id="KAL0063625.1"/>
    </source>
</evidence>
<name>A0ABR2ZQN5_9AGAR</name>
<organism evidence="4 5">
    <name type="scientific">Marasmius tenuissimus</name>
    <dbReference type="NCBI Taxonomy" id="585030"/>
    <lineage>
        <taxon>Eukaryota</taxon>
        <taxon>Fungi</taxon>
        <taxon>Dikarya</taxon>
        <taxon>Basidiomycota</taxon>
        <taxon>Agaricomycotina</taxon>
        <taxon>Agaricomycetes</taxon>
        <taxon>Agaricomycetidae</taxon>
        <taxon>Agaricales</taxon>
        <taxon>Marasmiineae</taxon>
        <taxon>Marasmiaceae</taxon>
        <taxon>Marasmius</taxon>
    </lineage>
</organism>
<feature type="transmembrane region" description="Helical" evidence="2">
    <location>
        <begin position="251"/>
        <end position="269"/>
    </location>
</feature>
<keyword evidence="2" id="KW-0812">Transmembrane</keyword>